<gene>
    <name evidence="2" type="ORF">BRADI_3g38591v3</name>
</gene>
<reference evidence="2 3" key="1">
    <citation type="journal article" date="2010" name="Nature">
        <title>Genome sequencing and analysis of the model grass Brachypodium distachyon.</title>
        <authorList>
            <consortium name="International Brachypodium Initiative"/>
        </authorList>
    </citation>
    <scope>NUCLEOTIDE SEQUENCE [LARGE SCALE GENOMIC DNA]</scope>
    <source>
        <strain evidence="2 3">Bd21</strain>
    </source>
</reference>
<evidence type="ECO:0000313" key="2">
    <source>
        <dbReference type="EMBL" id="PNT68312.1"/>
    </source>
</evidence>
<evidence type="ECO:0000256" key="1">
    <source>
        <dbReference type="SAM" id="MobiDB-lite"/>
    </source>
</evidence>
<reference evidence="3" key="3">
    <citation type="submission" date="2018-08" db="UniProtKB">
        <authorList>
            <consortium name="EnsemblPlants"/>
        </authorList>
    </citation>
    <scope>IDENTIFICATION</scope>
    <source>
        <strain evidence="3">cv. Bd21</strain>
    </source>
</reference>
<keyword evidence="4" id="KW-1185">Reference proteome</keyword>
<proteinExistence type="predicted"/>
<accession>A0A2K2D1Z7</accession>
<name>A0A2K2D1Z7_BRADI</name>
<reference evidence="2" key="2">
    <citation type="submission" date="2017-06" db="EMBL/GenBank/DDBJ databases">
        <title>WGS assembly of Brachypodium distachyon.</title>
        <authorList>
            <consortium name="The International Brachypodium Initiative"/>
            <person name="Lucas S."/>
            <person name="Harmon-Smith M."/>
            <person name="Lail K."/>
            <person name="Tice H."/>
            <person name="Grimwood J."/>
            <person name="Bruce D."/>
            <person name="Barry K."/>
            <person name="Shu S."/>
            <person name="Lindquist E."/>
            <person name="Wang M."/>
            <person name="Pitluck S."/>
            <person name="Vogel J.P."/>
            <person name="Garvin D.F."/>
            <person name="Mockler T.C."/>
            <person name="Schmutz J."/>
            <person name="Rokhsar D."/>
            <person name="Bevan M.W."/>
        </authorList>
    </citation>
    <scope>NUCLEOTIDE SEQUENCE</scope>
    <source>
        <strain evidence="2">Bd21</strain>
    </source>
</reference>
<sequence length="166" mass="18515">MPSLVDAFSRSRAPSGPSDPNPRLPRKFSSWGRFFPLAQFPVLNRYLPCQFLVLCSQITKPPPSQFQSHETPPPPPIPHLALPSWLAMGRRKRRPRPRLCAGVLLQPHLLASLPGHRQSIPKLPLARLRPPSRPGTLGFLILLQPIAPIILFQLIGEMMSSHLVVS</sequence>
<dbReference type="InParanoid" id="A0A2K2D1Z7"/>
<evidence type="ECO:0000313" key="4">
    <source>
        <dbReference type="Proteomes" id="UP000008810"/>
    </source>
</evidence>
<dbReference type="AlphaFoldDB" id="A0A2K2D1Z7"/>
<dbReference type="Proteomes" id="UP000008810">
    <property type="component" value="Chromosome 3"/>
</dbReference>
<dbReference type="Gramene" id="PNT68312">
    <property type="protein sequence ID" value="PNT68312"/>
    <property type="gene ID" value="BRADI_3g38591v3"/>
</dbReference>
<feature type="region of interest" description="Disordered" evidence="1">
    <location>
        <begin position="1"/>
        <end position="24"/>
    </location>
</feature>
<organism evidence="2">
    <name type="scientific">Brachypodium distachyon</name>
    <name type="common">Purple false brome</name>
    <name type="synonym">Trachynia distachya</name>
    <dbReference type="NCBI Taxonomy" id="15368"/>
    <lineage>
        <taxon>Eukaryota</taxon>
        <taxon>Viridiplantae</taxon>
        <taxon>Streptophyta</taxon>
        <taxon>Embryophyta</taxon>
        <taxon>Tracheophyta</taxon>
        <taxon>Spermatophyta</taxon>
        <taxon>Magnoliopsida</taxon>
        <taxon>Liliopsida</taxon>
        <taxon>Poales</taxon>
        <taxon>Poaceae</taxon>
        <taxon>BOP clade</taxon>
        <taxon>Pooideae</taxon>
        <taxon>Stipodae</taxon>
        <taxon>Brachypodieae</taxon>
        <taxon>Brachypodium</taxon>
    </lineage>
</organism>
<protein>
    <submittedName>
        <fullName evidence="2 3">Uncharacterized protein</fullName>
    </submittedName>
</protein>
<evidence type="ECO:0000313" key="3">
    <source>
        <dbReference type="EnsemblPlants" id="PNT68312"/>
    </source>
</evidence>
<dbReference type="EnsemblPlants" id="PNT68312">
    <property type="protein sequence ID" value="PNT68312"/>
    <property type="gene ID" value="BRADI_3g38591v3"/>
</dbReference>
<dbReference type="EMBL" id="CM000882">
    <property type="protein sequence ID" value="PNT68312.1"/>
    <property type="molecule type" value="Genomic_DNA"/>
</dbReference>